<name>A0ABT8H2G8_9ACTN</name>
<reference evidence="2 3" key="1">
    <citation type="submission" date="2023-07" db="EMBL/GenBank/DDBJ databases">
        <title>Strategy for survival of the halotoleranting strain Dietzia MX2 from the Yakshinskoe mineral salts deposit.</title>
        <authorList>
            <person name="Kharitonova M.A."/>
            <person name="Kupriyanova-Ashina F.G."/>
            <person name="Shakirov T.R."/>
            <person name="Vafina M.S."/>
            <person name="Ilinskaya O.N."/>
        </authorList>
    </citation>
    <scope>NUCLEOTIDE SEQUENCE [LARGE SCALE GENOMIC DNA]</scope>
    <source>
        <strain evidence="2 3">MX2</strain>
    </source>
</reference>
<dbReference type="Proteomes" id="UP001172702">
    <property type="component" value="Unassembled WGS sequence"/>
</dbReference>
<evidence type="ECO:0000313" key="2">
    <source>
        <dbReference type="EMBL" id="MDN4506670.1"/>
    </source>
</evidence>
<evidence type="ECO:0008006" key="4">
    <source>
        <dbReference type="Google" id="ProtNLM"/>
    </source>
</evidence>
<evidence type="ECO:0000313" key="3">
    <source>
        <dbReference type="Proteomes" id="UP001172702"/>
    </source>
</evidence>
<proteinExistence type="predicted"/>
<dbReference type="InterPro" id="IPR012338">
    <property type="entry name" value="Beta-lactam/transpept-like"/>
</dbReference>
<feature type="compositionally biased region" description="Pro residues" evidence="1">
    <location>
        <begin position="60"/>
        <end position="71"/>
    </location>
</feature>
<accession>A0ABT8H2G8</accession>
<dbReference type="EMBL" id="JAUHTB010000013">
    <property type="protein sequence ID" value="MDN4506670.1"/>
    <property type="molecule type" value="Genomic_DNA"/>
</dbReference>
<organism evidence="2 3">
    <name type="scientific">Dietzia maris</name>
    <dbReference type="NCBI Taxonomy" id="37915"/>
    <lineage>
        <taxon>Bacteria</taxon>
        <taxon>Bacillati</taxon>
        <taxon>Actinomycetota</taxon>
        <taxon>Actinomycetes</taxon>
        <taxon>Mycobacteriales</taxon>
        <taxon>Dietziaceae</taxon>
        <taxon>Dietzia</taxon>
    </lineage>
</organism>
<evidence type="ECO:0000256" key="1">
    <source>
        <dbReference type="SAM" id="MobiDB-lite"/>
    </source>
</evidence>
<sequence>MAATAATAAAAGACSPLGATDGAQRAVLVVTETVATVTGAPPPPVQGGVGAPEVRADTPPAAPTAVPPAPSAPIDLSSVVEGVSGTAGIAVSPVGGGDVQTAGEWRTGVAWSTIKVPLAVAVARTDPQALENAATAITLSDNQAAEQLWNALGGGTAAASAVGAVLVDGGDVTTQVPAVRARAEYSVFGQTRWALTDQARFGGRLPCVRSAGRVLELMGQVSPDQRWGLGRIPGARSKGGWGPGESGGYLVRQFGIVPGAGGDVAVAIAVDAPSFEAGTADLSTMADALAPLLPSIPGGAC</sequence>
<keyword evidence="3" id="KW-1185">Reference proteome</keyword>
<gene>
    <name evidence="2" type="ORF">QYF62_11460</name>
</gene>
<feature type="region of interest" description="Disordered" evidence="1">
    <location>
        <begin position="37"/>
        <end position="73"/>
    </location>
</feature>
<comment type="caution">
    <text evidence="2">The sequence shown here is derived from an EMBL/GenBank/DDBJ whole genome shotgun (WGS) entry which is preliminary data.</text>
</comment>
<dbReference type="Gene3D" id="3.40.710.10">
    <property type="entry name" value="DD-peptidase/beta-lactamase superfamily"/>
    <property type="match status" value="1"/>
</dbReference>
<protein>
    <recommendedName>
        <fullName evidence="4">Serine hydrolase</fullName>
    </recommendedName>
</protein>
<dbReference type="RefSeq" id="WP_269502683.1">
    <property type="nucleotide sequence ID" value="NZ_JAPWIO010000005.1"/>
</dbReference>
<dbReference type="SUPFAM" id="SSF56601">
    <property type="entry name" value="beta-lactamase/transpeptidase-like"/>
    <property type="match status" value="1"/>
</dbReference>